<feature type="compositionally biased region" description="Basic and acidic residues" evidence="1">
    <location>
        <begin position="109"/>
        <end position="119"/>
    </location>
</feature>
<dbReference type="EMBL" id="VSSQ01137996">
    <property type="protein sequence ID" value="MPN61410.1"/>
    <property type="molecule type" value="Genomic_DNA"/>
</dbReference>
<evidence type="ECO:0000313" key="2">
    <source>
        <dbReference type="EMBL" id="MPN61410.1"/>
    </source>
</evidence>
<accession>A0A645JE97</accession>
<evidence type="ECO:0000256" key="1">
    <source>
        <dbReference type="SAM" id="MobiDB-lite"/>
    </source>
</evidence>
<proteinExistence type="predicted"/>
<protein>
    <submittedName>
        <fullName evidence="2">Uncharacterized protein</fullName>
    </submittedName>
</protein>
<sequence>MPITLKRAIWRIAFNVLKVNLRRVHRRVVAGSHLNQPFTLDFASVGGGTFHPDAETLCFHCHEPCSVRKNLLEPYVCGDGGSETTRGACTVRHTNRSRGKPPGKAVCLGHEHDNDPHRP</sequence>
<organism evidence="2">
    <name type="scientific">bioreactor metagenome</name>
    <dbReference type="NCBI Taxonomy" id="1076179"/>
    <lineage>
        <taxon>unclassified sequences</taxon>
        <taxon>metagenomes</taxon>
        <taxon>ecological metagenomes</taxon>
    </lineage>
</organism>
<dbReference type="AlphaFoldDB" id="A0A645JE97"/>
<feature type="region of interest" description="Disordered" evidence="1">
    <location>
        <begin position="90"/>
        <end position="119"/>
    </location>
</feature>
<gene>
    <name evidence="2" type="ORF">SDC9_209147</name>
</gene>
<reference evidence="2" key="1">
    <citation type="submission" date="2019-08" db="EMBL/GenBank/DDBJ databases">
        <authorList>
            <person name="Kucharzyk K."/>
            <person name="Murdoch R.W."/>
            <person name="Higgins S."/>
            <person name="Loffler F."/>
        </authorList>
    </citation>
    <scope>NUCLEOTIDE SEQUENCE</scope>
</reference>
<name>A0A645JE97_9ZZZZ</name>
<comment type="caution">
    <text evidence="2">The sequence shown here is derived from an EMBL/GenBank/DDBJ whole genome shotgun (WGS) entry which is preliminary data.</text>
</comment>